<sequence>MGIEVWALLALVVVLTAYLLPFLVGRREVMKLSRSDDRYSADLRILATGETAMTPDEACEQGGHARIFRRLPEVRAMNRPAVRNVRALRVERELAQAQRAHDAARARRRDAAANRARVAAGLLGVSLGLWLVGLVTVIPWWPALLPTALLGVSMVAGHKAARASLAADRAEWRRVVALRRDLDALAGARPTSRIEPAAPRVAAPAPAQGLLGTSAEGSDASEGQAVLAEGAEANGMDTGMDSVGSASRAASAAEPAAHEESAESVSAPAASGAEETVGETARASDEAEAARPMEWVMEPRPLESADDAPFEPHSTDADQGGGAGIAAAIRRDDAREALSAGSGTEGAAEVGGGELAQSRSAGPLPIRRDATSTPPQGWRPVAVPAPTYTLAARARRRVVPDLELPEAESVPSPVRPRNARAYAPAPILDDEQAFKPIDLDEVLERRRAAGA</sequence>
<feature type="region of interest" description="Disordered" evidence="2">
    <location>
        <begin position="234"/>
        <end position="294"/>
    </location>
</feature>
<protein>
    <submittedName>
        <fullName evidence="4">Uncharacterized protein</fullName>
    </submittedName>
</protein>
<feature type="compositionally biased region" description="Low complexity" evidence="2">
    <location>
        <begin position="337"/>
        <end position="348"/>
    </location>
</feature>
<reference evidence="4 5" key="1">
    <citation type="submission" date="2016-11" db="EMBL/GenBank/DDBJ databases">
        <authorList>
            <person name="Varghese N."/>
            <person name="Submissions S."/>
        </authorList>
    </citation>
    <scope>NUCLEOTIDE SEQUENCE [LARGE SCALE GENOMIC DNA]</scope>
    <source>
        <strain evidence="4 5">PA</strain>
    </source>
</reference>
<feature type="coiled-coil region" evidence="1">
    <location>
        <begin position="87"/>
        <end position="114"/>
    </location>
</feature>
<name>A0ABY1I9V8_9ACTO</name>
<organism evidence="4 5">
    <name type="scientific">Actinomyces denticolens</name>
    <dbReference type="NCBI Taxonomy" id="52767"/>
    <lineage>
        <taxon>Bacteria</taxon>
        <taxon>Bacillati</taxon>
        <taxon>Actinomycetota</taxon>
        <taxon>Actinomycetes</taxon>
        <taxon>Actinomycetales</taxon>
        <taxon>Actinomycetaceae</taxon>
        <taxon>Actinomyces</taxon>
    </lineage>
</organism>
<evidence type="ECO:0000313" key="5">
    <source>
        <dbReference type="Proteomes" id="UP000184390"/>
    </source>
</evidence>
<dbReference type="EMBL" id="FQYL01000005">
    <property type="protein sequence ID" value="SHI82472.1"/>
    <property type="molecule type" value="Genomic_DNA"/>
</dbReference>
<evidence type="ECO:0000256" key="3">
    <source>
        <dbReference type="SAM" id="Phobius"/>
    </source>
</evidence>
<dbReference type="RefSeq" id="WP_073452638.1">
    <property type="nucleotide sequence ID" value="NZ_FQYL01000005.1"/>
</dbReference>
<feature type="region of interest" description="Disordered" evidence="2">
    <location>
        <begin position="335"/>
        <end position="384"/>
    </location>
</feature>
<keyword evidence="3" id="KW-1133">Transmembrane helix</keyword>
<feature type="transmembrane region" description="Helical" evidence="3">
    <location>
        <begin position="6"/>
        <end position="24"/>
    </location>
</feature>
<dbReference type="Proteomes" id="UP000184390">
    <property type="component" value="Unassembled WGS sequence"/>
</dbReference>
<feature type="transmembrane region" description="Helical" evidence="3">
    <location>
        <begin position="118"/>
        <end position="141"/>
    </location>
</feature>
<keyword evidence="3" id="KW-0812">Transmembrane</keyword>
<evidence type="ECO:0000313" key="4">
    <source>
        <dbReference type="EMBL" id="SHI82472.1"/>
    </source>
</evidence>
<comment type="caution">
    <text evidence="4">The sequence shown here is derived from an EMBL/GenBank/DDBJ whole genome shotgun (WGS) entry which is preliminary data.</text>
</comment>
<keyword evidence="3" id="KW-0472">Membrane</keyword>
<evidence type="ECO:0000256" key="2">
    <source>
        <dbReference type="SAM" id="MobiDB-lite"/>
    </source>
</evidence>
<feature type="compositionally biased region" description="Low complexity" evidence="2">
    <location>
        <begin position="242"/>
        <end position="255"/>
    </location>
</feature>
<gene>
    <name evidence="4" type="ORF">SAMN05216246_105133</name>
</gene>
<evidence type="ECO:0000256" key="1">
    <source>
        <dbReference type="SAM" id="Coils"/>
    </source>
</evidence>
<keyword evidence="5" id="KW-1185">Reference proteome</keyword>
<keyword evidence="1" id="KW-0175">Coiled coil</keyword>
<proteinExistence type="predicted"/>
<accession>A0ABY1I9V8</accession>
<feature type="compositionally biased region" description="Low complexity" evidence="2">
    <location>
        <begin position="263"/>
        <end position="275"/>
    </location>
</feature>
<feature type="region of interest" description="Disordered" evidence="2">
    <location>
        <begin position="303"/>
        <end position="322"/>
    </location>
</feature>
<feature type="compositionally biased region" description="Basic and acidic residues" evidence="2">
    <location>
        <begin position="282"/>
        <end position="291"/>
    </location>
</feature>